<dbReference type="InterPro" id="IPR052920">
    <property type="entry name" value="DNA-binding_regulatory"/>
</dbReference>
<evidence type="ECO:0000313" key="2">
    <source>
        <dbReference type="EMBL" id="GJM62631.1"/>
    </source>
</evidence>
<organism evidence="2 3">
    <name type="scientific">Persicobacter diffluens</name>
    <dbReference type="NCBI Taxonomy" id="981"/>
    <lineage>
        <taxon>Bacteria</taxon>
        <taxon>Pseudomonadati</taxon>
        <taxon>Bacteroidota</taxon>
        <taxon>Cytophagia</taxon>
        <taxon>Cytophagales</taxon>
        <taxon>Persicobacteraceae</taxon>
        <taxon>Persicobacter</taxon>
    </lineage>
</organism>
<gene>
    <name evidence="2" type="ORF">PEDI_31830</name>
</gene>
<sequence>MLGWGLSSYLSARYLVRPNPSDFNNITQLDGFAVEDLSIPSADGLMISSCFIPHHHQEGISKAVILLSGIRGNRLGQLERAKFYLNQGYAVLLPDLRGTGKSEGNAISFGWHEQKDLVASIAFLRDSGFERIGADGQSLGAATIVYACSATDLLDFIILESCYDNITHAFNNRIAKFKIPLFLFQPVIYFTEQQIAASRESLSPVALIRQVHSPSLILAGDQESQIPVPETEQLFRNSGAELKRLHFFQGGKHEDLYRRFPEEFEKVVIEFLKEIEKTK</sequence>
<name>A0AAN4VYY4_9BACT</name>
<dbReference type="PANTHER" id="PTHR43358:SF4">
    <property type="entry name" value="ALPHA_BETA HYDROLASE FOLD-1 DOMAIN-CONTAINING PROTEIN"/>
    <property type="match status" value="1"/>
</dbReference>
<dbReference type="AlphaFoldDB" id="A0AAN4VYY4"/>
<proteinExistence type="predicted"/>
<dbReference type="Proteomes" id="UP001310022">
    <property type="component" value="Unassembled WGS sequence"/>
</dbReference>
<dbReference type="SUPFAM" id="SSF53474">
    <property type="entry name" value="alpha/beta-Hydrolases"/>
    <property type="match status" value="1"/>
</dbReference>
<keyword evidence="2" id="KW-0378">Hydrolase</keyword>
<reference evidence="2 3" key="1">
    <citation type="submission" date="2021-12" db="EMBL/GenBank/DDBJ databases">
        <title>Genome sequencing of bacteria with rrn-lacking chromosome and rrn-plasmid.</title>
        <authorList>
            <person name="Anda M."/>
            <person name="Iwasaki W."/>
        </authorList>
    </citation>
    <scope>NUCLEOTIDE SEQUENCE [LARGE SCALE GENOMIC DNA]</scope>
    <source>
        <strain evidence="2 3">NBRC 15940</strain>
    </source>
</reference>
<dbReference type="Pfam" id="PF02129">
    <property type="entry name" value="Peptidase_S15"/>
    <property type="match status" value="1"/>
</dbReference>
<dbReference type="EMBL" id="BQKE01000002">
    <property type="protein sequence ID" value="GJM62631.1"/>
    <property type="molecule type" value="Genomic_DNA"/>
</dbReference>
<protein>
    <submittedName>
        <fullName evidence="2">Alpha/beta hydrolase</fullName>
    </submittedName>
</protein>
<dbReference type="InterPro" id="IPR000383">
    <property type="entry name" value="Xaa-Pro-like_dom"/>
</dbReference>
<comment type="caution">
    <text evidence="2">The sequence shown here is derived from an EMBL/GenBank/DDBJ whole genome shotgun (WGS) entry which is preliminary data.</text>
</comment>
<evidence type="ECO:0000313" key="3">
    <source>
        <dbReference type="Proteomes" id="UP001310022"/>
    </source>
</evidence>
<feature type="domain" description="Xaa-Pro dipeptidyl-peptidase-like" evidence="1">
    <location>
        <begin position="79"/>
        <end position="162"/>
    </location>
</feature>
<dbReference type="GO" id="GO:0016787">
    <property type="term" value="F:hydrolase activity"/>
    <property type="evidence" value="ECO:0007669"/>
    <property type="project" value="UniProtKB-KW"/>
</dbReference>
<keyword evidence="3" id="KW-1185">Reference proteome</keyword>
<dbReference type="InterPro" id="IPR029058">
    <property type="entry name" value="AB_hydrolase_fold"/>
</dbReference>
<evidence type="ECO:0000259" key="1">
    <source>
        <dbReference type="Pfam" id="PF02129"/>
    </source>
</evidence>
<accession>A0AAN4VYY4</accession>
<dbReference type="Gene3D" id="3.40.50.1820">
    <property type="entry name" value="alpha/beta hydrolase"/>
    <property type="match status" value="1"/>
</dbReference>
<dbReference type="PANTHER" id="PTHR43358">
    <property type="entry name" value="ALPHA/BETA-HYDROLASE"/>
    <property type="match status" value="1"/>
</dbReference>